<keyword evidence="5 9" id="KW-0732">Signal</keyword>
<organism evidence="11 12">
    <name type="scientific">Altererythrobacter epoxidivorans</name>
    <dbReference type="NCBI Taxonomy" id="361183"/>
    <lineage>
        <taxon>Bacteria</taxon>
        <taxon>Pseudomonadati</taxon>
        <taxon>Pseudomonadota</taxon>
        <taxon>Alphaproteobacteria</taxon>
        <taxon>Sphingomonadales</taxon>
        <taxon>Erythrobacteraceae</taxon>
        <taxon>Altererythrobacter</taxon>
    </lineage>
</organism>
<gene>
    <name evidence="11" type="ORF">AMC99_02187</name>
</gene>
<comment type="subcellular location">
    <subcellularLocation>
        <location evidence="1">Cell outer membrane</location>
        <topology evidence="1">Multi-pass membrane protein</topology>
    </subcellularLocation>
</comment>
<keyword evidence="2" id="KW-0813">Transport</keyword>
<dbReference type="Proteomes" id="UP000057938">
    <property type="component" value="Chromosome"/>
</dbReference>
<dbReference type="AlphaFoldDB" id="A0A0M3TAW8"/>
<evidence type="ECO:0000256" key="1">
    <source>
        <dbReference type="ARBA" id="ARBA00004571"/>
    </source>
</evidence>
<dbReference type="Gene3D" id="2.170.130.10">
    <property type="entry name" value="TonB-dependent receptor, plug domain"/>
    <property type="match status" value="1"/>
</dbReference>
<dbReference type="STRING" id="361183.AMC99_02187"/>
<protein>
    <submittedName>
        <fullName evidence="11">TonB-dependent receptor</fullName>
    </submittedName>
</protein>
<evidence type="ECO:0000256" key="8">
    <source>
        <dbReference type="ARBA" id="ARBA00023237"/>
    </source>
</evidence>
<feature type="domain" description="TonB-dependent receptor-like beta-barrel" evidence="10">
    <location>
        <begin position="221"/>
        <end position="663"/>
    </location>
</feature>
<reference evidence="11 12" key="1">
    <citation type="submission" date="2015-09" db="EMBL/GenBank/DDBJ databases">
        <title>Complete genome sequence of a benzo[a]pyrene-degrading bacterium Altererythrobacter epoxidivorans CGMCC 1.7731T.</title>
        <authorList>
            <person name="Li Z."/>
            <person name="Cheng H."/>
            <person name="Huo Y."/>
            <person name="Xu X."/>
        </authorList>
    </citation>
    <scope>NUCLEOTIDE SEQUENCE [LARGE SCALE GENOMIC DNA]</scope>
    <source>
        <strain evidence="11 12">CGMCC 1.7731</strain>
    </source>
</reference>
<dbReference type="InterPro" id="IPR039426">
    <property type="entry name" value="TonB-dep_rcpt-like"/>
</dbReference>
<keyword evidence="6" id="KW-0798">TonB box</keyword>
<dbReference type="InterPro" id="IPR000531">
    <property type="entry name" value="Beta-barrel_TonB"/>
</dbReference>
<dbReference type="PANTHER" id="PTHR30069">
    <property type="entry name" value="TONB-DEPENDENT OUTER MEMBRANE RECEPTOR"/>
    <property type="match status" value="1"/>
</dbReference>
<dbReference type="PATRIC" id="fig|361183.4.peg.2147"/>
<dbReference type="Pfam" id="PF00593">
    <property type="entry name" value="TonB_dep_Rec_b-barrel"/>
    <property type="match status" value="1"/>
</dbReference>
<keyword evidence="4" id="KW-0812">Transmembrane</keyword>
<sequence>MSFELKFKAALLAGCTIAMSSTVSAQETGTTDRADAVLTDTIVVSATRYRSEQVDRLDPPAEIALPADAAAIAARAPGGALVGNGPISGQLSYRGLSGERVVGKVNGQRFASGGPNAMDPPMHYAPSVLLERIELARGVAPVSEGPGLAGAINAVLVETGFGKGSDFEAHGHVAAQYRSVDDSYAAGGTIGIANERWRLGVIASREEGDDYEIPGARAGGTGYERTQYGLHAGFRTGPGELFVEYRRNETDPTGNPPFAMDIIYFNTDFVQGGFRGEIADDLGLEVRLGQVSVRHLMDNQTLRNPPAPNARATFADADTMTGEVKLRIGQDNRNLTIGGDLEFTDKQVRITNPANAAFFLDAQPGLVSERLGAFAEWRGGIGVAEFQIGARVDRYDQSAGIPQLGAAVPMGPRGLANAFIASDRSLSDTVADVVVRAWMPMGALTPRLTLARKTRVPSLLERFAWLPTEASYGLADGNIYVGNRDLRPETAWIAELGVDYESDAVMLRPTIFYRRVDDYIQGTPFDATVGVVDSPVEMVAAMNGDPTPLMFRNTDAELYGVDLDFRLRPVGRIEIAGTASWVRAKRRDVDDNLYRVAPPNLTVSAAWRGDRLTFGTELTAVAKQDKVSATNGELPSDGYAVVGLFGQYALGHNLALGAGVENLFDTWYQPHLAGVNRVGASDVALGEKLPGAGRGVWVRLTAGF</sequence>
<keyword evidence="11" id="KW-0675">Receptor</keyword>
<evidence type="ECO:0000313" key="12">
    <source>
        <dbReference type="Proteomes" id="UP000057938"/>
    </source>
</evidence>
<feature type="chain" id="PRO_5005789881" evidence="9">
    <location>
        <begin position="26"/>
        <end position="704"/>
    </location>
</feature>
<feature type="signal peptide" evidence="9">
    <location>
        <begin position="1"/>
        <end position="25"/>
    </location>
</feature>
<dbReference type="EMBL" id="CP012669">
    <property type="protein sequence ID" value="ALE17466.1"/>
    <property type="molecule type" value="Genomic_DNA"/>
</dbReference>
<dbReference type="GO" id="GO:0009279">
    <property type="term" value="C:cell outer membrane"/>
    <property type="evidence" value="ECO:0007669"/>
    <property type="project" value="UniProtKB-SubCell"/>
</dbReference>
<evidence type="ECO:0000256" key="7">
    <source>
        <dbReference type="ARBA" id="ARBA00023136"/>
    </source>
</evidence>
<dbReference type="Gene3D" id="2.40.170.20">
    <property type="entry name" value="TonB-dependent receptor, beta-barrel domain"/>
    <property type="match status" value="1"/>
</dbReference>
<evidence type="ECO:0000256" key="2">
    <source>
        <dbReference type="ARBA" id="ARBA00022448"/>
    </source>
</evidence>
<evidence type="ECO:0000256" key="9">
    <source>
        <dbReference type="SAM" id="SignalP"/>
    </source>
</evidence>
<dbReference type="GO" id="GO:0044718">
    <property type="term" value="P:siderophore transmembrane transport"/>
    <property type="evidence" value="ECO:0007669"/>
    <property type="project" value="TreeGrafter"/>
</dbReference>
<keyword evidence="7" id="KW-0472">Membrane</keyword>
<proteinExistence type="predicted"/>
<dbReference type="OrthoDB" id="9760333at2"/>
<dbReference type="PANTHER" id="PTHR30069:SF49">
    <property type="entry name" value="OUTER MEMBRANE PROTEIN C"/>
    <property type="match status" value="1"/>
</dbReference>
<dbReference type="SUPFAM" id="SSF56935">
    <property type="entry name" value="Porins"/>
    <property type="match status" value="1"/>
</dbReference>
<keyword evidence="12" id="KW-1185">Reference proteome</keyword>
<evidence type="ECO:0000256" key="5">
    <source>
        <dbReference type="ARBA" id="ARBA00022729"/>
    </source>
</evidence>
<dbReference type="InterPro" id="IPR037066">
    <property type="entry name" value="Plug_dom_sf"/>
</dbReference>
<dbReference type="KEGG" id="aep:AMC99_02187"/>
<dbReference type="InterPro" id="IPR036942">
    <property type="entry name" value="Beta-barrel_TonB_sf"/>
</dbReference>
<evidence type="ECO:0000313" key="11">
    <source>
        <dbReference type="EMBL" id="ALE17466.1"/>
    </source>
</evidence>
<dbReference type="PROSITE" id="PS00430">
    <property type="entry name" value="TONB_DEPENDENT_REC_1"/>
    <property type="match status" value="1"/>
</dbReference>
<keyword evidence="3" id="KW-1134">Transmembrane beta strand</keyword>
<dbReference type="InterPro" id="IPR010916">
    <property type="entry name" value="TonB_box_CS"/>
</dbReference>
<evidence type="ECO:0000256" key="3">
    <source>
        <dbReference type="ARBA" id="ARBA00022452"/>
    </source>
</evidence>
<evidence type="ECO:0000256" key="4">
    <source>
        <dbReference type="ARBA" id="ARBA00022692"/>
    </source>
</evidence>
<keyword evidence="8" id="KW-0998">Cell outer membrane</keyword>
<accession>A0A0M3TAW8</accession>
<name>A0A0M3TAW8_9SPHN</name>
<evidence type="ECO:0000256" key="6">
    <source>
        <dbReference type="ARBA" id="ARBA00023077"/>
    </source>
</evidence>
<dbReference type="RefSeq" id="WP_061926395.1">
    <property type="nucleotide sequence ID" value="NZ_CP012669.1"/>
</dbReference>
<dbReference type="GO" id="GO:0015344">
    <property type="term" value="F:siderophore uptake transmembrane transporter activity"/>
    <property type="evidence" value="ECO:0007669"/>
    <property type="project" value="TreeGrafter"/>
</dbReference>
<evidence type="ECO:0000259" key="10">
    <source>
        <dbReference type="Pfam" id="PF00593"/>
    </source>
</evidence>